<feature type="active site" evidence="7">
    <location>
        <position position="91"/>
    </location>
</feature>
<dbReference type="GO" id="GO:0004314">
    <property type="term" value="F:[acyl-carrier-protein] S-malonyltransferase activity"/>
    <property type="evidence" value="ECO:0007669"/>
    <property type="project" value="UniProtKB-EC"/>
</dbReference>
<dbReference type="InterPro" id="IPR050858">
    <property type="entry name" value="Mal-CoA-ACP_Trans/PKS_FabD"/>
</dbReference>
<evidence type="ECO:0000256" key="3">
    <source>
        <dbReference type="ARBA" id="ARBA00022679"/>
    </source>
</evidence>
<proteinExistence type="inferred from homology"/>
<evidence type="ECO:0000313" key="10">
    <source>
        <dbReference type="Proteomes" id="UP000177583"/>
    </source>
</evidence>
<dbReference type="PANTHER" id="PTHR42681">
    <property type="entry name" value="MALONYL-COA-ACYL CARRIER PROTEIN TRANSACYLASE, MITOCHONDRIAL"/>
    <property type="match status" value="1"/>
</dbReference>
<comment type="caution">
    <text evidence="9">The sequence shown here is derived from an EMBL/GenBank/DDBJ whole genome shotgun (WGS) entry which is preliminary data.</text>
</comment>
<comment type="catalytic activity">
    <reaction evidence="5 6">
        <text>holo-[ACP] + malonyl-CoA = malonyl-[ACP] + CoA</text>
        <dbReference type="Rhea" id="RHEA:41792"/>
        <dbReference type="Rhea" id="RHEA-COMP:9623"/>
        <dbReference type="Rhea" id="RHEA-COMP:9685"/>
        <dbReference type="ChEBI" id="CHEBI:57287"/>
        <dbReference type="ChEBI" id="CHEBI:57384"/>
        <dbReference type="ChEBI" id="CHEBI:64479"/>
        <dbReference type="ChEBI" id="CHEBI:78449"/>
        <dbReference type="EC" id="2.3.1.39"/>
    </reaction>
</comment>
<evidence type="ECO:0000256" key="7">
    <source>
        <dbReference type="PIRSR" id="PIRSR000446-1"/>
    </source>
</evidence>
<evidence type="ECO:0000256" key="6">
    <source>
        <dbReference type="PIRNR" id="PIRNR000446"/>
    </source>
</evidence>
<dbReference type="Pfam" id="PF00698">
    <property type="entry name" value="Acyl_transf_1"/>
    <property type="match status" value="1"/>
</dbReference>
<dbReference type="SUPFAM" id="SSF55048">
    <property type="entry name" value="Probable ACP-binding domain of malonyl-CoA ACP transacylase"/>
    <property type="match status" value="1"/>
</dbReference>
<evidence type="ECO:0000313" key="9">
    <source>
        <dbReference type="EMBL" id="OGH04943.1"/>
    </source>
</evidence>
<protein>
    <recommendedName>
        <fullName evidence="2 6">Malonyl CoA-acyl carrier protein transacylase</fullName>
        <ecNumber evidence="1 6">2.3.1.39</ecNumber>
    </recommendedName>
</protein>
<gene>
    <name evidence="9" type="ORF">A2557_08185</name>
</gene>
<dbReference type="PIRSF" id="PIRSF000446">
    <property type="entry name" value="Mct"/>
    <property type="match status" value="1"/>
</dbReference>
<dbReference type="PANTHER" id="PTHR42681:SF1">
    <property type="entry name" value="MALONYL-COA-ACYL CARRIER PROTEIN TRANSACYLASE, MITOCHONDRIAL"/>
    <property type="match status" value="1"/>
</dbReference>
<dbReference type="InterPro" id="IPR004410">
    <property type="entry name" value="Malonyl_CoA-ACP_transAc_FabD"/>
</dbReference>
<dbReference type="InterPro" id="IPR014043">
    <property type="entry name" value="Acyl_transferase_dom"/>
</dbReference>
<keyword evidence="4 6" id="KW-0012">Acyltransferase</keyword>
<dbReference type="Gene3D" id="3.40.366.10">
    <property type="entry name" value="Malonyl-Coenzyme A Acyl Carrier Protein, domain 2"/>
    <property type="match status" value="1"/>
</dbReference>
<feature type="domain" description="Malonyl-CoA:ACP transacylase (MAT)" evidence="8">
    <location>
        <begin position="7"/>
        <end position="290"/>
    </location>
</feature>
<evidence type="ECO:0000256" key="4">
    <source>
        <dbReference type="ARBA" id="ARBA00023315"/>
    </source>
</evidence>
<dbReference type="EMBL" id="MFNF01000001">
    <property type="protein sequence ID" value="OGH04943.1"/>
    <property type="molecule type" value="Genomic_DNA"/>
</dbReference>
<dbReference type="Proteomes" id="UP000177583">
    <property type="component" value="Unassembled WGS sequence"/>
</dbReference>
<evidence type="ECO:0000259" key="8">
    <source>
        <dbReference type="SMART" id="SM00827"/>
    </source>
</evidence>
<evidence type="ECO:0000256" key="2">
    <source>
        <dbReference type="ARBA" id="ARBA00018953"/>
    </source>
</evidence>
<accession>A0A1F6H3J3</accession>
<dbReference type="InterPro" id="IPR024925">
    <property type="entry name" value="Malonyl_CoA-ACP_transAc"/>
</dbReference>
<name>A0A1F6H3J3_9PROT</name>
<dbReference type="NCBIfam" id="TIGR00128">
    <property type="entry name" value="fabD"/>
    <property type="match status" value="1"/>
</dbReference>
<dbReference type="EC" id="2.3.1.39" evidence="1 6"/>
<dbReference type="GO" id="GO:0006633">
    <property type="term" value="P:fatty acid biosynthetic process"/>
    <property type="evidence" value="ECO:0007669"/>
    <property type="project" value="TreeGrafter"/>
</dbReference>
<evidence type="ECO:0000256" key="5">
    <source>
        <dbReference type="ARBA" id="ARBA00048462"/>
    </source>
</evidence>
<dbReference type="InterPro" id="IPR016035">
    <property type="entry name" value="Acyl_Trfase/lysoPLipase"/>
</dbReference>
<sequence length="307" mass="32434">MSQLAFVFPGQGSQKPGMGASFLDHPTGVELFNRANERLGFDLKKLCLEGPVETLTLTQFAQPAILTVSSIAYQILSSQLGVKPLFVAGHSLGEYSALVAAGVLAFEDAVEAVYYRGLAMQEAVPVGVGAMAAVLGMEGPELEALCAEEAKGQFVAPANYNCQGQIVISGDAEAVKRVLGRAKGKLLEVSAPFHSPLMAPAAAKLAEKLKTLAFHDAVVPVMTNAENKALNRAEDFLPSLVLQVTAPVRWESGVHKMVAQGVKGLVEFGEGKVLAGMAKRIDKTVPCLGFSGLGELEALKEQLQPYL</sequence>
<dbReference type="InterPro" id="IPR001227">
    <property type="entry name" value="Ac_transferase_dom_sf"/>
</dbReference>
<keyword evidence="3 6" id="KW-0808">Transferase</keyword>
<dbReference type="GO" id="GO:0005829">
    <property type="term" value="C:cytosol"/>
    <property type="evidence" value="ECO:0007669"/>
    <property type="project" value="TreeGrafter"/>
</dbReference>
<organism evidence="9 10">
    <name type="scientific">Candidatus Lambdaproteobacteria bacterium RIFOXYD2_FULL_56_26</name>
    <dbReference type="NCBI Taxonomy" id="1817773"/>
    <lineage>
        <taxon>Bacteria</taxon>
        <taxon>Pseudomonadati</taxon>
        <taxon>Pseudomonadota</taxon>
        <taxon>Candidatus Lambdaproteobacteria</taxon>
    </lineage>
</organism>
<reference evidence="9 10" key="1">
    <citation type="journal article" date="2016" name="Nat. Commun.">
        <title>Thousands of microbial genomes shed light on interconnected biogeochemical processes in an aquifer system.</title>
        <authorList>
            <person name="Anantharaman K."/>
            <person name="Brown C.T."/>
            <person name="Hug L.A."/>
            <person name="Sharon I."/>
            <person name="Castelle C.J."/>
            <person name="Probst A.J."/>
            <person name="Thomas B.C."/>
            <person name="Singh A."/>
            <person name="Wilkins M.J."/>
            <person name="Karaoz U."/>
            <person name="Brodie E.L."/>
            <person name="Williams K.H."/>
            <person name="Hubbard S.S."/>
            <person name="Banfield J.F."/>
        </authorList>
    </citation>
    <scope>NUCLEOTIDE SEQUENCE [LARGE SCALE GENOMIC DNA]</scope>
</reference>
<dbReference type="AlphaFoldDB" id="A0A1F6H3J3"/>
<dbReference type="FunFam" id="3.30.70.250:FF:000001">
    <property type="entry name" value="Malonyl CoA-acyl carrier protein transacylase"/>
    <property type="match status" value="1"/>
</dbReference>
<dbReference type="SMART" id="SM00827">
    <property type="entry name" value="PKS_AT"/>
    <property type="match status" value="1"/>
</dbReference>
<evidence type="ECO:0000256" key="1">
    <source>
        <dbReference type="ARBA" id="ARBA00013258"/>
    </source>
</evidence>
<dbReference type="InterPro" id="IPR016036">
    <property type="entry name" value="Malonyl_transacylase_ACP-bd"/>
</dbReference>
<feature type="active site" evidence="7">
    <location>
        <position position="194"/>
    </location>
</feature>
<dbReference type="SUPFAM" id="SSF52151">
    <property type="entry name" value="FabD/lysophospholipase-like"/>
    <property type="match status" value="1"/>
</dbReference>
<comment type="similarity">
    <text evidence="6">Belongs to the fabD family.</text>
</comment>
<dbReference type="Gene3D" id="3.30.70.250">
    <property type="entry name" value="Malonyl-CoA ACP transacylase, ACP-binding"/>
    <property type="match status" value="1"/>
</dbReference>